<dbReference type="InterPro" id="IPR036898">
    <property type="entry name" value="RNA_pol_Rpb7-like_N_sf"/>
</dbReference>
<dbReference type="OMA" id="KARIAYQ"/>
<dbReference type="InterPro" id="IPR012340">
    <property type="entry name" value="NA-bd_OB-fold"/>
</dbReference>
<dbReference type="InterPro" id="IPR045113">
    <property type="entry name" value="Rpb7-like"/>
</dbReference>
<evidence type="ECO:0000256" key="4">
    <source>
        <dbReference type="ARBA" id="ARBA00023163"/>
    </source>
</evidence>
<dbReference type="GO" id="GO:0006384">
    <property type="term" value="P:transcription initiation at RNA polymerase III promoter"/>
    <property type="evidence" value="ECO:0007669"/>
    <property type="project" value="TreeGrafter"/>
</dbReference>
<reference evidence="7" key="1">
    <citation type="submission" date="2015-09" db="EMBL/GenBank/DDBJ databases">
        <authorList>
            <consortium name="Pathogen Informatics"/>
        </authorList>
    </citation>
    <scope>NUCLEOTIDE SEQUENCE [LARGE SCALE GENOMIC DNA]</scope>
    <source>
        <strain evidence="7">Lake Konstanz</strain>
    </source>
</reference>
<dbReference type="GO" id="GO:0005666">
    <property type="term" value="C:RNA polymerase III complex"/>
    <property type="evidence" value="ECO:0007669"/>
    <property type="project" value="TreeGrafter"/>
</dbReference>
<dbReference type="Gene3D" id="2.40.50.140">
    <property type="entry name" value="Nucleic acid-binding proteins"/>
    <property type="match status" value="1"/>
</dbReference>
<gene>
    <name evidence="6" type="ORF">BSAL_56155</name>
</gene>
<evidence type="ECO:0000256" key="2">
    <source>
        <dbReference type="ARBA" id="ARBA00009307"/>
    </source>
</evidence>
<dbReference type="SUPFAM" id="SSF88798">
    <property type="entry name" value="N-terminal, heterodimerisation domain of RBP7 (RpoE)"/>
    <property type="match status" value="1"/>
</dbReference>
<dbReference type="VEuPathDB" id="TriTrypDB:BSAL_56155"/>
<keyword evidence="7" id="KW-1185">Reference proteome</keyword>
<keyword evidence="4" id="KW-0804">Transcription</keyword>
<dbReference type="EMBL" id="CYKH01000185">
    <property type="protein sequence ID" value="CUE76546.1"/>
    <property type="molecule type" value="Genomic_DNA"/>
</dbReference>
<evidence type="ECO:0000313" key="6">
    <source>
        <dbReference type="EMBL" id="CUE76546.1"/>
    </source>
</evidence>
<dbReference type="Gene3D" id="3.30.1490.120">
    <property type="entry name" value="RNA polymerase Rpb7-like, N-terminal domain"/>
    <property type="match status" value="1"/>
</dbReference>
<evidence type="ECO:0000259" key="5">
    <source>
        <dbReference type="Pfam" id="PF08292"/>
    </source>
</evidence>
<evidence type="ECO:0000256" key="1">
    <source>
        <dbReference type="ARBA" id="ARBA00004123"/>
    </source>
</evidence>
<protein>
    <submittedName>
        <fullName evidence="6">DNA-directed RNA polymerase, putative</fullName>
    </submittedName>
</protein>
<proteinExistence type="inferred from homology"/>
<comment type="subcellular location">
    <subcellularLocation>
        <location evidence="1">Nucleus</location>
    </subcellularLocation>
</comment>
<evidence type="ECO:0000256" key="3">
    <source>
        <dbReference type="ARBA" id="ARBA00022478"/>
    </source>
</evidence>
<sequence length="238" mass="26216">MFLLLRLRDTIEIEPAYFSPEKLQKLPPPLSVISSQSGPEVTTSSGGDALDRYTPSHEDVLWHRVSERYVGKVIPSRGLCIAIAELIHFSNSTIRGSDGSSWTSVTFDAVVLRPDVGERLRANIHRQTEKGIYLSVELFHDIFVPASHLVQPSIFDDNTGIWHLKIEDEDGSGAVTLNPYRKDDEVIVAVRDVVVRSSVDLLSADESNGGGNNLDDDSPMVVIGSFLDVGLGPCVWFE</sequence>
<dbReference type="Proteomes" id="UP000051952">
    <property type="component" value="Unassembled WGS sequence"/>
</dbReference>
<comment type="similarity">
    <text evidence="2">Belongs to the eukaryotic RPB7/RPC8 RNA polymerase subunit family.</text>
</comment>
<dbReference type="PANTHER" id="PTHR12709">
    <property type="entry name" value="DNA-DIRECTED RNA POLYMERASE II, III"/>
    <property type="match status" value="1"/>
</dbReference>
<evidence type="ECO:0000313" key="7">
    <source>
        <dbReference type="Proteomes" id="UP000051952"/>
    </source>
</evidence>
<name>A0A0S4IMY6_BODSA</name>
<dbReference type="AlphaFoldDB" id="A0A0S4IMY6"/>
<organism evidence="6 7">
    <name type="scientific">Bodo saltans</name>
    <name type="common">Flagellated protozoan</name>
    <dbReference type="NCBI Taxonomy" id="75058"/>
    <lineage>
        <taxon>Eukaryota</taxon>
        <taxon>Discoba</taxon>
        <taxon>Euglenozoa</taxon>
        <taxon>Kinetoplastea</taxon>
        <taxon>Metakinetoplastina</taxon>
        <taxon>Eubodonida</taxon>
        <taxon>Bodonidae</taxon>
        <taxon>Bodo</taxon>
    </lineage>
</organism>
<dbReference type="PANTHER" id="PTHR12709:SF1">
    <property type="entry name" value="DNA-DIRECTED RNA POLYMERASE III SUBUNIT RPC8"/>
    <property type="match status" value="1"/>
</dbReference>
<dbReference type="InterPro" id="IPR013238">
    <property type="entry name" value="RNA_pol_III_Rbc25"/>
</dbReference>
<accession>A0A0S4IMY6</accession>
<dbReference type="SUPFAM" id="SSF50249">
    <property type="entry name" value="Nucleic acid-binding proteins"/>
    <property type="match status" value="1"/>
</dbReference>
<keyword evidence="3 6" id="KW-0240">DNA-directed RNA polymerase</keyword>
<dbReference type="Pfam" id="PF08292">
    <property type="entry name" value="RNA_pol_Rbc25"/>
    <property type="match status" value="1"/>
</dbReference>
<dbReference type="OrthoDB" id="10256606at2759"/>
<feature type="domain" description="RNA polymerase III subunit Rpc25" evidence="5">
    <location>
        <begin position="118"/>
        <end position="237"/>
    </location>
</feature>